<dbReference type="SUPFAM" id="SSF81296">
    <property type="entry name" value="E set domains"/>
    <property type="match status" value="1"/>
</dbReference>
<evidence type="ECO:0000256" key="4">
    <source>
        <dbReference type="ARBA" id="ARBA00022801"/>
    </source>
</evidence>
<dbReference type="InterPro" id="IPR051024">
    <property type="entry name" value="GlcNAc_Chitin_IntDeg"/>
</dbReference>
<dbReference type="SUPFAM" id="SSF51055">
    <property type="entry name" value="Carbohydrate binding domain"/>
    <property type="match status" value="2"/>
</dbReference>
<dbReference type="InterPro" id="IPR036573">
    <property type="entry name" value="CBM_sf_5/12"/>
</dbReference>
<evidence type="ECO:0000256" key="1">
    <source>
        <dbReference type="ARBA" id="ARBA00022525"/>
    </source>
</evidence>
<evidence type="ECO:0000313" key="6">
    <source>
        <dbReference type="EMBL" id="GLX77454.1"/>
    </source>
</evidence>
<gene>
    <name evidence="6" type="ORF">tinsulaeT_07940</name>
</gene>
<name>A0ABQ6GQK2_9GAMM</name>
<feature type="domain" description="Chitin-binding type-3" evidence="5">
    <location>
        <begin position="443"/>
        <end position="485"/>
    </location>
</feature>
<evidence type="ECO:0000259" key="5">
    <source>
        <dbReference type="SMART" id="SM00495"/>
    </source>
</evidence>
<dbReference type="Gene3D" id="3.30.70.2150">
    <property type="match status" value="1"/>
</dbReference>
<keyword evidence="7" id="KW-1185">Reference proteome</keyword>
<comment type="caution">
    <text evidence="6">The sequence shown here is derived from an EMBL/GenBank/DDBJ whole genome shotgun (WGS) entry which is preliminary data.</text>
</comment>
<dbReference type="Gene3D" id="2.70.50.50">
    <property type="entry name" value="chitin-binding protein cbp21"/>
    <property type="match status" value="1"/>
</dbReference>
<evidence type="ECO:0000256" key="3">
    <source>
        <dbReference type="ARBA" id="ARBA00022729"/>
    </source>
</evidence>
<protein>
    <recommendedName>
        <fullName evidence="5">Chitin-binding type-3 domain-containing protein</fullName>
    </recommendedName>
</protein>
<dbReference type="SMART" id="SM00495">
    <property type="entry name" value="ChtBD3"/>
    <property type="match status" value="2"/>
</dbReference>
<dbReference type="InterPro" id="IPR003610">
    <property type="entry name" value="CBM5/12"/>
</dbReference>
<feature type="domain" description="Chitin-binding type-3" evidence="5">
    <location>
        <begin position="492"/>
        <end position="534"/>
    </location>
</feature>
<keyword evidence="2" id="KW-0147">Chitin-binding</keyword>
<reference evidence="6 7" key="1">
    <citation type="submission" date="2023-03" db="EMBL/GenBank/DDBJ databases">
        <title>Draft genome sequence of Thalassotalea insulae KCTC 62186T.</title>
        <authorList>
            <person name="Sawabe T."/>
        </authorList>
    </citation>
    <scope>NUCLEOTIDE SEQUENCE [LARGE SCALE GENOMIC DNA]</scope>
    <source>
        <strain evidence="6 7">KCTC 62186</strain>
    </source>
</reference>
<dbReference type="RefSeq" id="WP_284243307.1">
    <property type="nucleotide sequence ID" value="NZ_BSST01000001.1"/>
</dbReference>
<dbReference type="CDD" id="cd21177">
    <property type="entry name" value="LPMO_AA10"/>
    <property type="match status" value="1"/>
</dbReference>
<dbReference type="InterPro" id="IPR004302">
    <property type="entry name" value="Cellulose/chitin-bd_N"/>
</dbReference>
<dbReference type="PANTHER" id="PTHR34823:SF1">
    <property type="entry name" value="CHITIN-BINDING TYPE-4 DOMAIN-CONTAINING PROTEIN"/>
    <property type="match status" value="1"/>
</dbReference>
<dbReference type="Gene3D" id="2.60.40.10">
    <property type="entry name" value="Immunoglobulins"/>
    <property type="match status" value="1"/>
</dbReference>
<dbReference type="Pfam" id="PF03067">
    <property type="entry name" value="LPMO_10"/>
    <property type="match status" value="1"/>
</dbReference>
<dbReference type="PANTHER" id="PTHR34823">
    <property type="entry name" value="GLCNAC-BINDING PROTEIN A"/>
    <property type="match status" value="1"/>
</dbReference>
<sequence length="534" mass="59689">MKKLTGNKVRQALTVSLVTSGILCSLASVLVPVNVSAHAYMEKPKARQAICQAQGGYWWPADGSAIPNRACRAAFIESGYVQFVQEHEISVNVADYLNQEAVEAAVPDGTLCSAGSDEKRGLNLASEFWQKTVVTPNEHGKIQVRFNAKTPHNPSYWQIYLSKPSFNASTDVLHWQDLELVQEYGNIDFIKDPDGNRYYNMEVSIPADRSGDALLYSRWQRNDVVGEGFYNCSDITIIRDDGEPDNWQALDYFVKQGHVANVDDTVWLRLFNPDGQELINQHFLVTLDNVDTWQSDFAGQLNSQFSQLLRIGVKDLNDTIAFDNENIFSNQVWSLSSDNSFALSIIPKPDNTAPIVQAIDDQTLDENSQLDLHVHAFDDQNDPLTYHWQVPEPLSFSGEGSDITLIAGDIDNNADVTVSVAVSDGKLTTSMSFKVTIIALSDVPVWSATQAYNKGDRVSYQGQIYQAKWWNQDESPATSSAWFPVTPDNGDTPMWNSQAEYQGGDKVSHQEVLYQAKWWNQNAEPGVADVWQKL</sequence>
<dbReference type="InterPro" id="IPR041029">
    <property type="entry name" value="GbpA_2"/>
</dbReference>
<keyword evidence="3" id="KW-0732">Signal</keyword>
<evidence type="ECO:0000256" key="2">
    <source>
        <dbReference type="ARBA" id="ARBA00022669"/>
    </source>
</evidence>
<dbReference type="Pfam" id="PF18416">
    <property type="entry name" value="GbpA_2"/>
    <property type="match status" value="1"/>
</dbReference>
<dbReference type="Proteomes" id="UP001157186">
    <property type="component" value="Unassembled WGS sequence"/>
</dbReference>
<keyword evidence="1" id="KW-0964">Secreted</keyword>
<organism evidence="6 7">
    <name type="scientific">Thalassotalea insulae</name>
    <dbReference type="NCBI Taxonomy" id="2056778"/>
    <lineage>
        <taxon>Bacteria</taxon>
        <taxon>Pseudomonadati</taxon>
        <taxon>Pseudomonadota</taxon>
        <taxon>Gammaproteobacteria</taxon>
        <taxon>Alteromonadales</taxon>
        <taxon>Colwelliaceae</taxon>
        <taxon>Thalassotalea</taxon>
    </lineage>
</organism>
<dbReference type="EMBL" id="BSST01000001">
    <property type="protein sequence ID" value="GLX77454.1"/>
    <property type="molecule type" value="Genomic_DNA"/>
</dbReference>
<dbReference type="CDD" id="cd12215">
    <property type="entry name" value="ChiC_BD"/>
    <property type="match status" value="2"/>
</dbReference>
<dbReference type="InterPro" id="IPR014756">
    <property type="entry name" value="Ig_E-set"/>
</dbReference>
<dbReference type="Gene3D" id="2.10.10.20">
    <property type="entry name" value="Carbohydrate-binding module superfamily 5/12"/>
    <property type="match status" value="2"/>
</dbReference>
<dbReference type="InterPro" id="IPR013783">
    <property type="entry name" value="Ig-like_fold"/>
</dbReference>
<evidence type="ECO:0000313" key="7">
    <source>
        <dbReference type="Proteomes" id="UP001157186"/>
    </source>
</evidence>
<accession>A0ABQ6GQK2</accession>
<dbReference type="Pfam" id="PF02839">
    <property type="entry name" value="CBM_5_12"/>
    <property type="match status" value="2"/>
</dbReference>
<proteinExistence type="predicted"/>
<keyword evidence="4" id="KW-0378">Hydrolase</keyword>